<organism evidence="4 5">
    <name type="scientific">Limosilactobacillus albertensis</name>
    <dbReference type="NCBI Taxonomy" id="2759752"/>
    <lineage>
        <taxon>Bacteria</taxon>
        <taxon>Bacillati</taxon>
        <taxon>Bacillota</taxon>
        <taxon>Bacilli</taxon>
        <taxon>Lactobacillales</taxon>
        <taxon>Lactobacillaceae</taxon>
        <taxon>Limosilactobacillus</taxon>
    </lineage>
</organism>
<dbReference type="RefSeq" id="WP_182601788.1">
    <property type="nucleotide sequence ID" value="NZ_JACIVD010000044.1"/>
</dbReference>
<sequence>MAKEENGPNEAIKENSSQSWFNSHKTLSIIGGVIIILVVIAGIWGVVHPRVYGTYYGYIDGKKNVKLVIDKDGKNKKLGYIQFVSSSDTGKAMKDFTTAFDKNERSIREFAEYDKSVSELKKLMDSSLYKNYLSEAKVPVQVVKHDDNWYLQYRSQLYEDAGYSRSDLKDLTTDLFGEKTYTKDNKVTYGFKKFIVGPKDKNLLFYRGDKKPNDPEDWASKGEQKKLVKELNEATDELNDFADMMKTMKNLSNLDAIIDAMDNGTASENSMSDDSDDLEDASTEDVSFNPVTMKGQFVFE</sequence>
<feature type="compositionally biased region" description="Acidic residues" evidence="2">
    <location>
        <begin position="271"/>
        <end position="283"/>
    </location>
</feature>
<accession>A0A839GW08</accession>
<name>A0A839GW08_9LACO</name>
<protein>
    <submittedName>
        <fullName evidence="4">Uncharacterized protein</fullName>
    </submittedName>
</protein>
<keyword evidence="3" id="KW-1133">Transmembrane helix</keyword>
<evidence type="ECO:0000256" key="1">
    <source>
        <dbReference type="SAM" id="Coils"/>
    </source>
</evidence>
<evidence type="ECO:0000256" key="3">
    <source>
        <dbReference type="SAM" id="Phobius"/>
    </source>
</evidence>
<evidence type="ECO:0000313" key="5">
    <source>
        <dbReference type="Proteomes" id="UP000547628"/>
    </source>
</evidence>
<keyword evidence="3" id="KW-0812">Transmembrane</keyword>
<comment type="caution">
    <text evidence="4">The sequence shown here is derived from an EMBL/GenBank/DDBJ whole genome shotgun (WGS) entry which is preliminary data.</text>
</comment>
<feature type="transmembrane region" description="Helical" evidence="3">
    <location>
        <begin position="27"/>
        <end position="47"/>
    </location>
</feature>
<evidence type="ECO:0000313" key="4">
    <source>
        <dbReference type="EMBL" id="MBB1122595.1"/>
    </source>
</evidence>
<proteinExistence type="predicted"/>
<dbReference type="AlphaFoldDB" id="A0A839GW08"/>
<feature type="coiled-coil region" evidence="1">
    <location>
        <begin position="224"/>
        <end position="251"/>
    </location>
</feature>
<reference evidence="4 5" key="1">
    <citation type="submission" date="2020-07" db="EMBL/GenBank/DDBJ databases">
        <title>Description of Limosilactobacillus balticus sp. nov., Limosilactobacillus agrestis sp. nov., Limosilactobacillus albertensis sp. nov., Limosilactobacillus rudii sp. nov., Limosilactobacillus fastidiosus sp. nov., five novel Limosilactobacillus species isolated from the vertebrate gastrointestinal tract, and proposal of 6 subspecies of Limosilactobacillus reuteri adapted to the gastrointestinal tract of specific vertebrate hosts.</title>
        <authorList>
            <person name="Li F."/>
            <person name="Cheng C."/>
            <person name="Zheng J."/>
            <person name="Quevedo R.M."/>
            <person name="Li J."/>
            <person name="Roos S."/>
            <person name="Gaenzle M.G."/>
            <person name="Walter J."/>
        </authorList>
    </citation>
    <scope>NUCLEOTIDE SEQUENCE [LARGE SCALE GENOMIC DNA]</scope>
    <source>
        <strain evidence="4 5">Lr3000</strain>
    </source>
</reference>
<keyword evidence="1" id="KW-0175">Coiled coil</keyword>
<feature type="region of interest" description="Disordered" evidence="2">
    <location>
        <begin position="265"/>
        <end position="286"/>
    </location>
</feature>
<gene>
    <name evidence="4" type="ORF">H5S41_01255</name>
</gene>
<keyword evidence="3" id="KW-0472">Membrane</keyword>
<dbReference type="EMBL" id="JACIVD010000044">
    <property type="protein sequence ID" value="MBB1122595.1"/>
    <property type="molecule type" value="Genomic_DNA"/>
</dbReference>
<evidence type="ECO:0000256" key="2">
    <source>
        <dbReference type="SAM" id="MobiDB-lite"/>
    </source>
</evidence>
<dbReference type="Proteomes" id="UP000547628">
    <property type="component" value="Unassembled WGS sequence"/>
</dbReference>